<reference evidence="2 3" key="1">
    <citation type="submission" date="2018-01" db="EMBL/GenBank/DDBJ databases">
        <title>Whole genome analyses suggest that Burkholderia sensu lato contains two further novel genera in the rhizoxinica-symbiotica group Mycetohabitans gen. nov., and Trinickia gen. nov.: implications for the evolution of diazotrophy and nodulation in the Burkholderiaceae.</title>
        <authorList>
            <person name="Estrada-de los Santos P."/>
            <person name="Palmer M."/>
            <person name="Chavez-Ramirez B."/>
            <person name="Beukes C."/>
            <person name="Steenkamp E.T."/>
            <person name="Hirsch A.M."/>
            <person name="Manyaka P."/>
            <person name="Maluk M."/>
            <person name="Lafos M."/>
            <person name="Crook M."/>
            <person name="Gross E."/>
            <person name="Simon M.F."/>
            <person name="Bueno dos Reis Junior F."/>
            <person name="Poole P.S."/>
            <person name="Venter S.N."/>
            <person name="James E.K."/>
        </authorList>
    </citation>
    <scope>NUCLEOTIDE SEQUENCE [LARGE SCALE GENOMIC DNA]</scope>
    <source>
        <strain evidence="2 3">GIMN1.004</strain>
    </source>
</reference>
<dbReference type="InterPro" id="IPR007048">
    <property type="entry name" value="IraD/Gp25-like"/>
</dbReference>
<dbReference type="PANTHER" id="PTHR38595">
    <property type="entry name" value="CYTOPLASMIC PROTEIN-RELATED"/>
    <property type="match status" value="1"/>
</dbReference>
<dbReference type="Proteomes" id="UP000235616">
    <property type="component" value="Unassembled WGS sequence"/>
</dbReference>
<dbReference type="Gene3D" id="3.10.450.40">
    <property type="match status" value="1"/>
</dbReference>
<proteinExistence type="predicted"/>
<accession>A0A2N7W156</accession>
<dbReference type="RefSeq" id="WP_102643801.1">
    <property type="nucleotide sequence ID" value="NZ_PNYA01000002.1"/>
</dbReference>
<keyword evidence="3" id="KW-1185">Reference proteome</keyword>
<evidence type="ECO:0000259" key="1">
    <source>
        <dbReference type="Pfam" id="PF04965"/>
    </source>
</evidence>
<organism evidence="2 3">
    <name type="scientific">Trinickia dabaoshanensis</name>
    <dbReference type="NCBI Taxonomy" id="564714"/>
    <lineage>
        <taxon>Bacteria</taxon>
        <taxon>Pseudomonadati</taxon>
        <taxon>Pseudomonadota</taxon>
        <taxon>Betaproteobacteria</taxon>
        <taxon>Burkholderiales</taxon>
        <taxon>Burkholderiaceae</taxon>
        <taxon>Trinickia</taxon>
    </lineage>
</organism>
<dbReference type="PANTHER" id="PTHR38595:SF1">
    <property type="entry name" value="TYPE VI SECRETION SYSTEM COMPONENT TSSE1"/>
    <property type="match status" value="1"/>
</dbReference>
<evidence type="ECO:0000313" key="3">
    <source>
        <dbReference type="Proteomes" id="UP000235616"/>
    </source>
</evidence>
<dbReference type="Pfam" id="PF04965">
    <property type="entry name" value="GPW_gp25"/>
    <property type="match status" value="1"/>
</dbReference>
<feature type="domain" description="IraD/Gp25-like" evidence="1">
    <location>
        <begin position="32"/>
        <end position="132"/>
    </location>
</feature>
<sequence>MKRFEPSLLDKLFDDDPRSPAPAAMRQWSLDELKGRVARDVEALLNTRIVMTEETLAKLPECQRSVLTYGLNDFAGLSLASHYDRTFICESIEQAIARHEPRLQDVRVSLEVNEQSTNALYFVIRARLVVHPAEEPVSFDAMLQASTLQYSVTRSRRATDAGRSRVRELGLG</sequence>
<protein>
    <submittedName>
        <fullName evidence="2">Type VI secretion system baseplate subunit TssE</fullName>
    </submittedName>
</protein>
<dbReference type="SUPFAM" id="SSF160719">
    <property type="entry name" value="gpW/gp25-like"/>
    <property type="match status" value="1"/>
</dbReference>
<dbReference type="AlphaFoldDB" id="A0A2N7W156"/>
<comment type="caution">
    <text evidence="2">The sequence shown here is derived from an EMBL/GenBank/DDBJ whole genome shotgun (WGS) entry which is preliminary data.</text>
</comment>
<evidence type="ECO:0000313" key="2">
    <source>
        <dbReference type="EMBL" id="PMS23111.1"/>
    </source>
</evidence>
<dbReference type="InterPro" id="IPR017737">
    <property type="entry name" value="TssE1-like"/>
</dbReference>
<name>A0A2N7W156_9BURK</name>
<dbReference type="NCBIfam" id="TIGR03357">
    <property type="entry name" value="VI_zyme"/>
    <property type="match status" value="1"/>
</dbReference>
<gene>
    <name evidence="2" type="ORF">C0Z18_02530</name>
</gene>
<dbReference type="EMBL" id="PNYA01000002">
    <property type="protein sequence ID" value="PMS23111.1"/>
    <property type="molecule type" value="Genomic_DNA"/>
</dbReference>
<dbReference type="OrthoDB" id="119583at2"/>
<dbReference type="InterPro" id="IPR053176">
    <property type="entry name" value="T6SS_TssE1-like"/>
</dbReference>